<feature type="compositionally biased region" description="Polar residues" evidence="2">
    <location>
        <begin position="638"/>
        <end position="658"/>
    </location>
</feature>
<dbReference type="Pfam" id="PF14570">
    <property type="entry name" value="zf-RING_4"/>
    <property type="match status" value="1"/>
</dbReference>
<keyword evidence="6" id="KW-1185">Reference proteome</keyword>
<dbReference type="InterPro" id="IPR003954">
    <property type="entry name" value="RRM_euk-type"/>
</dbReference>
<feature type="region of interest" description="Disordered" evidence="2">
    <location>
        <begin position="777"/>
        <end position="802"/>
    </location>
</feature>
<feature type="region of interest" description="Disordered" evidence="2">
    <location>
        <begin position="637"/>
        <end position="677"/>
    </location>
</feature>
<dbReference type="SMART" id="SM00360">
    <property type="entry name" value="RRM"/>
    <property type="match status" value="1"/>
</dbReference>
<dbReference type="AlphaFoldDB" id="A0A8J5HTN7"/>
<reference evidence="5 6" key="1">
    <citation type="submission" date="2020-08" db="EMBL/GenBank/DDBJ databases">
        <title>Plant Genome Project.</title>
        <authorList>
            <person name="Zhang R.-G."/>
        </authorList>
    </citation>
    <scope>NUCLEOTIDE SEQUENCE [LARGE SCALE GENOMIC DNA]</scope>
    <source>
        <tissue evidence="5">Rhizome</tissue>
    </source>
</reference>
<sequence length="1071" mass="118018">MVRFWKQAVIRSYCFTVDEFEIVVVLRTMSDDGERTCPLCAEEMDLTDQQLKPCHCGYEVCVSSKQEETLKFCSDDTEARCPACRTPYDKDRVLKVAAATSERIIAEVYSEKKQRSHKTKAKISAEVMKHLSGVRVMQKNLVYVTGLPGNLCDESILERKEYFGQYGKVLKVSISRPAGTAPQKTFGVYITYAKEEEAVQCIQAAHNYVLEGKTLRACFGTTKYCRAWLRNLTCSNPDCLYLHDVGSQEDSFTKDETISAYTRSRVPQTTLNNSQRRSGNLLPPPVDDVSINGTGSDKHPVKGSSNVFMHNAPCQVKGSPPNSSLGKFNGLPAAASWGLRGLNCRITSNAQCSQTFARQNVETSKSSTLPSPLMKSPIQPSENLDEVITTSKVPERNVADAVLSPSEKLQLDNWLDSRLSKSLAAVFESDYPLVSAWDDDTIITPKPKEDREDLDDRSIGLDSIKLNTGRQQPTSLSHLPTQVVLETTDVSQVSSSCLSSPLVEALEDRENIIDLSSGEMMLRNSTMLKCNVRQLSNSDPVVVKHDSAIINGDVHSLVLGSSSDSSDSSTMKQINIGQHQTLASNLSSVVLTRSRDFNSEPVALNMGESSDWSNDPQGQQLISAMNEMDNPLKEQNHSLHSLNNQDNNTSHLSSTSLWNGLGNKQGPGGESSVDIDTNCSLGEQDSAVHNGAQIVDVCINSLSRNDSGSSEFNFNKESVRPLGRSATTNTVKDAFVDKTGESSIISDILSLDFDPWDESVSPANSLAKLLGETKKQDGSFSLSSSSRSATNNQSRFSFARQENQSSLLETPIGESNYVQKLCSSSQNSYQDSFYSDFQVNDYAGPSIDQNFDDSNRSGVSRAKIAVPPGFSAPSRAPPPGFSSQTRFNQTYDGAYSGENHYQSHSVSHSGDVEFIDPAILAVGKSRITVEPNNSTLGLKSSFPAQFVTSDNDPRFHLLSQQMISSHQNMRIPEMEETFWPLNDAFAASRLLAQSHTRFSPLAQLSHQQPRNPLYPNSHWDSWNNLHTVADMGMGDVFRNERIGLNDYYKSTPENKFHMPSASDLYSRAFGM</sequence>
<gene>
    <name evidence="4" type="ORF">ZIOFF_000167</name>
    <name evidence="5" type="ORF">ZIOFF_000169</name>
</gene>
<protein>
    <recommendedName>
        <fullName evidence="3">RRM domain-containing protein</fullName>
    </recommendedName>
</protein>
<dbReference type="EMBL" id="JACMSC010000001">
    <property type="protein sequence ID" value="KAG6535205.1"/>
    <property type="molecule type" value="Genomic_DNA"/>
</dbReference>
<feature type="domain" description="RRM" evidence="3">
    <location>
        <begin position="140"/>
        <end position="222"/>
    </location>
</feature>
<dbReference type="PROSITE" id="PS50102">
    <property type="entry name" value="RRM"/>
    <property type="match status" value="1"/>
</dbReference>
<dbReference type="GO" id="GO:0004842">
    <property type="term" value="F:ubiquitin-protein transferase activity"/>
    <property type="evidence" value="ECO:0007669"/>
    <property type="project" value="InterPro"/>
</dbReference>
<dbReference type="InterPro" id="IPR012677">
    <property type="entry name" value="Nucleotide-bd_a/b_plait_sf"/>
</dbReference>
<dbReference type="InterPro" id="IPR013083">
    <property type="entry name" value="Znf_RING/FYVE/PHD"/>
</dbReference>
<dbReference type="CDD" id="cd16618">
    <property type="entry name" value="mRING-HC-C4C4_CNOT4"/>
    <property type="match status" value="1"/>
</dbReference>
<dbReference type="CDD" id="cd12438">
    <property type="entry name" value="RRM_CNOT4"/>
    <property type="match status" value="1"/>
</dbReference>
<proteinExistence type="predicted"/>
<dbReference type="GO" id="GO:0003723">
    <property type="term" value="F:RNA binding"/>
    <property type="evidence" value="ECO:0007669"/>
    <property type="project" value="UniProtKB-UniRule"/>
</dbReference>
<feature type="compositionally biased region" description="Polar residues" evidence="2">
    <location>
        <begin position="789"/>
        <end position="802"/>
    </location>
</feature>
<organism evidence="5 6">
    <name type="scientific">Zingiber officinale</name>
    <name type="common">Ginger</name>
    <name type="synonym">Amomum zingiber</name>
    <dbReference type="NCBI Taxonomy" id="94328"/>
    <lineage>
        <taxon>Eukaryota</taxon>
        <taxon>Viridiplantae</taxon>
        <taxon>Streptophyta</taxon>
        <taxon>Embryophyta</taxon>
        <taxon>Tracheophyta</taxon>
        <taxon>Spermatophyta</taxon>
        <taxon>Magnoliopsida</taxon>
        <taxon>Liliopsida</taxon>
        <taxon>Zingiberales</taxon>
        <taxon>Zingiberaceae</taxon>
        <taxon>Zingiber</taxon>
    </lineage>
</organism>
<accession>A0A8J5HTN7</accession>
<keyword evidence="1" id="KW-0694">RNA-binding</keyword>
<dbReference type="GO" id="GO:0016567">
    <property type="term" value="P:protein ubiquitination"/>
    <property type="evidence" value="ECO:0007669"/>
    <property type="project" value="TreeGrafter"/>
</dbReference>
<evidence type="ECO:0000259" key="3">
    <source>
        <dbReference type="PROSITE" id="PS50102"/>
    </source>
</evidence>
<evidence type="ECO:0000256" key="2">
    <source>
        <dbReference type="SAM" id="MobiDB-lite"/>
    </source>
</evidence>
<evidence type="ECO:0000256" key="1">
    <source>
        <dbReference type="PROSITE-ProRule" id="PRU00176"/>
    </source>
</evidence>
<dbReference type="Gene3D" id="3.30.40.10">
    <property type="entry name" value="Zinc/RING finger domain, C3HC4 (zinc finger)"/>
    <property type="match status" value="1"/>
</dbReference>
<dbReference type="EMBL" id="JACMSC010000001">
    <property type="protein sequence ID" value="KAG6535207.1"/>
    <property type="molecule type" value="Genomic_DNA"/>
</dbReference>
<dbReference type="PANTHER" id="PTHR12603">
    <property type="entry name" value="CCR4-NOT TRANSCRIPTION COMPLEX RELATED"/>
    <property type="match status" value="1"/>
</dbReference>
<name>A0A8J5HTN7_ZINOF</name>
<dbReference type="InterPro" id="IPR034261">
    <property type="entry name" value="CNOT4_RRM"/>
</dbReference>
<dbReference type="SUPFAM" id="SSF54928">
    <property type="entry name" value="RNA-binding domain, RBD"/>
    <property type="match status" value="1"/>
</dbReference>
<dbReference type="InterPro" id="IPR035979">
    <property type="entry name" value="RBD_domain_sf"/>
</dbReference>
<evidence type="ECO:0000313" key="4">
    <source>
        <dbReference type="EMBL" id="KAG6535205.1"/>
    </source>
</evidence>
<dbReference type="InterPro" id="IPR039780">
    <property type="entry name" value="Mot2"/>
</dbReference>
<comment type="caution">
    <text evidence="5">The sequence shown here is derived from an EMBL/GenBank/DDBJ whole genome shotgun (WGS) entry which is preliminary data.</text>
</comment>
<dbReference type="PANTHER" id="PTHR12603:SF36">
    <property type="entry name" value="RNA BINDING (RRM_RBD_RNP MOTIFS) FAMILY PROTEIN"/>
    <property type="match status" value="1"/>
</dbReference>
<dbReference type="SUPFAM" id="SSF57850">
    <property type="entry name" value="RING/U-box"/>
    <property type="match status" value="1"/>
</dbReference>
<dbReference type="GO" id="GO:0030014">
    <property type="term" value="C:CCR4-NOT complex"/>
    <property type="evidence" value="ECO:0007669"/>
    <property type="project" value="InterPro"/>
</dbReference>
<dbReference type="Gene3D" id="3.30.70.330">
    <property type="match status" value="1"/>
</dbReference>
<dbReference type="SMART" id="SM00361">
    <property type="entry name" value="RRM_1"/>
    <property type="match status" value="1"/>
</dbReference>
<evidence type="ECO:0000313" key="5">
    <source>
        <dbReference type="EMBL" id="KAG6535207.1"/>
    </source>
</evidence>
<dbReference type="InterPro" id="IPR000504">
    <property type="entry name" value="RRM_dom"/>
</dbReference>
<dbReference type="Proteomes" id="UP000734854">
    <property type="component" value="Unassembled WGS sequence"/>
</dbReference>
<dbReference type="InterPro" id="IPR039515">
    <property type="entry name" value="NOT4_mRING-HC-C4C4"/>
</dbReference>
<dbReference type="Pfam" id="PF00076">
    <property type="entry name" value="RRM_1"/>
    <property type="match status" value="1"/>
</dbReference>
<feature type="compositionally biased region" description="Low complexity" evidence="2">
    <location>
        <begin position="779"/>
        <end position="788"/>
    </location>
</feature>
<evidence type="ECO:0000313" key="6">
    <source>
        <dbReference type="Proteomes" id="UP000734854"/>
    </source>
</evidence>